<keyword evidence="3 7" id="KW-0812">Transmembrane</keyword>
<gene>
    <name evidence="9" type="ORF">JBKA6_0354</name>
</gene>
<dbReference type="PANTHER" id="PTHR30625:SF17">
    <property type="entry name" value="TOLQ-RELATED"/>
    <property type="match status" value="1"/>
</dbReference>
<dbReference type="AlphaFoldDB" id="A0A1J1DWY2"/>
<sequence length="235" mass="25440">MIFLSLILHDKIGQDTTVPALDAPDNTLSVIDLITSGGIGGRTIIFVLFLLSIITIYVFVERFLAIKSAGKIDPNFINNIKDLVSNDRIDSADILCKQIDSPVSRMIGKGISVINKPLKDIEASIQNVGKIEIYNLEKNIGILATIAGVGPMIGFLGTVIGMVLAFHEMSVSGGHVDVQMLSKGIYTAMTTTIAGLIVGIFAYVLYNFLVVKTDKVIHKMEANTTEFLDLLNKPS</sequence>
<name>A0A1J1DWY2_9FLAO</name>
<evidence type="ECO:0000256" key="1">
    <source>
        <dbReference type="ARBA" id="ARBA00004651"/>
    </source>
</evidence>
<dbReference type="InterPro" id="IPR050790">
    <property type="entry name" value="ExbB/TolQ_transport"/>
</dbReference>
<protein>
    <submittedName>
        <fullName evidence="9">MotA/TolQ/ExbB proton channel family protein</fullName>
    </submittedName>
</protein>
<evidence type="ECO:0000256" key="6">
    <source>
        <dbReference type="RuleBase" id="RU004057"/>
    </source>
</evidence>
<dbReference type="EMBL" id="AP014564">
    <property type="protein sequence ID" value="BAV94367.1"/>
    <property type="molecule type" value="Genomic_DNA"/>
</dbReference>
<keyword evidence="2" id="KW-1003">Cell membrane</keyword>
<keyword evidence="6" id="KW-0813">Transport</keyword>
<dbReference type="PANTHER" id="PTHR30625">
    <property type="entry name" value="PROTEIN TOLQ"/>
    <property type="match status" value="1"/>
</dbReference>
<dbReference type="GO" id="GO:0005886">
    <property type="term" value="C:plasma membrane"/>
    <property type="evidence" value="ECO:0007669"/>
    <property type="project" value="UniProtKB-SubCell"/>
</dbReference>
<evidence type="ECO:0000256" key="2">
    <source>
        <dbReference type="ARBA" id="ARBA00022475"/>
    </source>
</evidence>
<accession>A0A1J1DWY2</accession>
<evidence type="ECO:0000259" key="8">
    <source>
        <dbReference type="Pfam" id="PF01618"/>
    </source>
</evidence>
<dbReference type="Proteomes" id="UP000243197">
    <property type="component" value="Chromosome"/>
</dbReference>
<organism evidence="9 10">
    <name type="scientific">Ichthyobacterium seriolicida</name>
    <dbReference type="NCBI Taxonomy" id="242600"/>
    <lineage>
        <taxon>Bacteria</taxon>
        <taxon>Pseudomonadati</taxon>
        <taxon>Bacteroidota</taxon>
        <taxon>Flavobacteriia</taxon>
        <taxon>Flavobacteriales</taxon>
        <taxon>Ichthyobacteriaceae</taxon>
        <taxon>Ichthyobacterium</taxon>
    </lineage>
</organism>
<feature type="domain" description="MotA/TolQ/ExbB proton channel" evidence="8">
    <location>
        <begin position="100"/>
        <end position="221"/>
    </location>
</feature>
<comment type="similarity">
    <text evidence="6">Belongs to the exbB/tolQ family.</text>
</comment>
<dbReference type="OrthoDB" id="4045at2"/>
<feature type="transmembrane region" description="Helical" evidence="7">
    <location>
        <begin position="185"/>
        <end position="210"/>
    </location>
</feature>
<keyword evidence="5 7" id="KW-0472">Membrane</keyword>
<feature type="transmembrane region" description="Helical" evidence="7">
    <location>
        <begin position="140"/>
        <end position="165"/>
    </location>
</feature>
<reference evidence="9 10" key="1">
    <citation type="submission" date="2014-03" db="EMBL/GenBank/DDBJ databases">
        <title>complete genome sequence of Flavobacteriaceae bacterium JBKA-6.</title>
        <authorList>
            <person name="Takano T."/>
            <person name="Nakamura Y."/>
            <person name="Takuma S."/>
            <person name="Yasuike M."/>
            <person name="Matsuyama T."/>
            <person name="Sakai T."/>
            <person name="Fujiwara A."/>
            <person name="Kimoto K."/>
            <person name="Fukuda Y."/>
            <person name="Kondo H."/>
            <person name="Hirono I."/>
            <person name="Nakayasu C."/>
        </authorList>
    </citation>
    <scope>NUCLEOTIDE SEQUENCE [LARGE SCALE GENOMIC DNA]</scope>
    <source>
        <strain evidence="9 10">JBKA-6</strain>
    </source>
</reference>
<dbReference type="Pfam" id="PF01618">
    <property type="entry name" value="MotA_ExbB"/>
    <property type="match status" value="1"/>
</dbReference>
<dbReference type="KEGG" id="ise:JBKA6_0354"/>
<comment type="subcellular location">
    <subcellularLocation>
        <location evidence="1">Cell membrane</location>
        <topology evidence="1">Multi-pass membrane protein</topology>
    </subcellularLocation>
    <subcellularLocation>
        <location evidence="6">Membrane</location>
        <topology evidence="6">Multi-pass membrane protein</topology>
    </subcellularLocation>
</comment>
<keyword evidence="10" id="KW-1185">Reference proteome</keyword>
<evidence type="ECO:0000256" key="4">
    <source>
        <dbReference type="ARBA" id="ARBA00022989"/>
    </source>
</evidence>
<keyword evidence="4 7" id="KW-1133">Transmembrane helix</keyword>
<evidence type="ECO:0000313" key="10">
    <source>
        <dbReference type="Proteomes" id="UP000243197"/>
    </source>
</evidence>
<evidence type="ECO:0000256" key="3">
    <source>
        <dbReference type="ARBA" id="ARBA00022692"/>
    </source>
</evidence>
<proteinExistence type="inferred from homology"/>
<dbReference type="GO" id="GO:0017038">
    <property type="term" value="P:protein import"/>
    <property type="evidence" value="ECO:0007669"/>
    <property type="project" value="TreeGrafter"/>
</dbReference>
<evidence type="ECO:0000256" key="5">
    <source>
        <dbReference type="ARBA" id="ARBA00023136"/>
    </source>
</evidence>
<evidence type="ECO:0000256" key="7">
    <source>
        <dbReference type="SAM" id="Phobius"/>
    </source>
</evidence>
<keyword evidence="6" id="KW-0653">Protein transport</keyword>
<evidence type="ECO:0000313" key="9">
    <source>
        <dbReference type="EMBL" id="BAV94367.1"/>
    </source>
</evidence>
<feature type="transmembrane region" description="Helical" evidence="7">
    <location>
        <begin position="39"/>
        <end position="60"/>
    </location>
</feature>
<dbReference type="RefSeq" id="WP_096685286.1">
    <property type="nucleotide sequence ID" value="NZ_AP014564.1"/>
</dbReference>
<dbReference type="InterPro" id="IPR002898">
    <property type="entry name" value="MotA_ExbB_proton_chnl"/>
</dbReference>